<evidence type="ECO:0000313" key="2">
    <source>
        <dbReference type="Proteomes" id="UP000750711"/>
    </source>
</evidence>
<comment type="caution">
    <text evidence="1">The sequence shown here is derived from an EMBL/GenBank/DDBJ whole genome shotgun (WGS) entry which is preliminary data.</text>
</comment>
<name>A0A9P8IGD8_9PEZI</name>
<organism evidence="1 2">
    <name type="scientific">Trichoglossum hirsutum</name>
    <dbReference type="NCBI Taxonomy" id="265104"/>
    <lineage>
        <taxon>Eukaryota</taxon>
        <taxon>Fungi</taxon>
        <taxon>Dikarya</taxon>
        <taxon>Ascomycota</taxon>
        <taxon>Pezizomycotina</taxon>
        <taxon>Geoglossomycetes</taxon>
        <taxon>Geoglossales</taxon>
        <taxon>Geoglossaceae</taxon>
        <taxon>Trichoglossum</taxon>
    </lineage>
</organism>
<sequence>MKKSREAQYALHNDIALEDFHFILGQEPNCFLVDSQVVMPGTNSKWMRFIAQGRWPFQASVQSCIWASKELAVTQLLADSTDITVVM</sequence>
<protein>
    <submittedName>
        <fullName evidence="1">Uncharacterized protein</fullName>
    </submittedName>
</protein>
<dbReference type="EMBL" id="JAGHQM010002942">
    <property type="protein sequence ID" value="KAH0548020.1"/>
    <property type="molecule type" value="Genomic_DNA"/>
</dbReference>
<dbReference type="AlphaFoldDB" id="A0A9P8IGD8"/>
<keyword evidence="2" id="KW-1185">Reference proteome</keyword>
<gene>
    <name evidence="1" type="ORF">GP486_008238</name>
</gene>
<dbReference type="Proteomes" id="UP000750711">
    <property type="component" value="Unassembled WGS sequence"/>
</dbReference>
<evidence type="ECO:0000313" key="1">
    <source>
        <dbReference type="EMBL" id="KAH0548020.1"/>
    </source>
</evidence>
<proteinExistence type="predicted"/>
<accession>A0A9P8IGD8</accession>
<feature type="non-terminal residue" evidence="1">
    <location>
        <position position="87"/>
    </location>
</feature>
<reference evidence="1" key="1">
    <citation type="submission" date="2021-03" db="EMBL/GenBank/DDBJ databases">
        <title>Comparative genomics and phylogenomic investigation of the class Geoglossomycetes provide insights into ecological specialization and systematics.</title>
        <authorList>
            <person name="Melie T."/>
            <person name="Pirro S."/>
            <person name="Miller A.N."/>
            <person name="Quandt A."/>
        </authorList>
    </citation>
    <scope>NUCLEOTIDE SEQUENCE</scope>
    <source>
        <strain evidence="1">CAQ_001_2017</strain>
    </source>
</reference>